<keyword evidence="4" id="KW-1185">Reference proteome</keyword>
<dbReference type="PIRSF" id="PIRSF017082">
    <property type="entry name" value="YflP"/>
    <property type="match status" value="1"/>
</dbReference>
<dbReference type="Gene3D" id="3.40.190.150">
    <property type="entry name" value="Bordetella uptake gene, domain 1"/>
    <property type="match status" value="1"/>
</dbReference>
<dbReference type="SUPFAM" id="SSF53850">
    <property type="entry name" value="Periplasmic binding protein-like II"/>
    <property type="match status" value="1"/>
</dbReference>
<dbReference type="AlphaFoldDB" id="A0A098Y831"/>
<dbReference type="InterPro" id="IPR042100">
    <property type="entry name" value="Bug_dom1"/>
</dbReference>
<dbReference type="PROSITE" id="PS51257">
    <property type="entry name" value="PROKAR_LIPOPROTEIN"/>
    <property type="match status" value="1"/>
</dbReference>
<comment type="caution">
    <text evidence="3">The sequence shown here is derived from an EMBL/GenBank/DDBJ whole genome shotgun (WGS) entry which is preliminary data.</text>
</comment>
<name>A0A098Y831_9ACTN</name>
<dbReference type="Pfam" id="PF03401">
    <property type="entry name" value="TctC"/>
    <property type="match status" value="1"/>
</dbReference>
<dbReference type="EMBL" id="JPMX01000030">
    <property type="protein sequence ID" value="KGH47033.1"/>
    <property type="molecule type" value="Genomic_DNA"/>
</dbReference>
<evidence type="ECO:0000256" key="1">
    <source>
        <dbReference type="ARBA" id="ARBA00006987"/>
    </source>
</evidence>
<evidence type="ECO:0000313" key="3">
    <source>
        <dbReference type="EMBL" id="KGH47033.1"/>
    </source>
</evidence>
<evidence type="ECO:0000313" key="4">
    <source>
        <dbReference type="Proteomes" id="UP000029713"/>
    </source>
</evidence>
<gene>
    <name evidence="3" type="ORF">IN07_09155</name>
</gene>
<dbReference type="Gene3D" id="3.40.190.10">
    <property type="entry name" value="Periplasmic binding protein-like II"/>
    <property type="match status" value="1"/>
</dbReference>
<feature type="chain" id="PRO_5038704006" evidence="2">
    <location>
        <begin position="21"/>
        <end position="335"/>
    </location>
</feature>
<comment type="similarity">
    <text evidence="1">Belongs to the UPF0065 (bug) family.</text>
</comment>
<sequence>MQRRRLTLPALLAASALTLAGCGGTEDEPTTGGGGGDDAAAADYPTDDITLYVPYAAGGPTDLAARTIGDCLSTEFGQTVVVENRPGASGSLGMQAMLAGGNDGYSLSLIAVPATATNPLQQDVGYTNEDYVPIAAVTEIPSVLAVGADSEYADAEAFFQAAEENPGQLNVGVPGATTSQAMELQRLAEEYDVQVTAVPFTGNAEMTTALLGGNVDAVFINASEDVLANIDAGEFVPLAVSPAEQVDYLEGVPTLAESGFPELTNSVSVFGLAAPAGTPDDVVSTLEETVNGCLEQPEVMDQLGEEYVPDEFIGTDAFADRIDEIVETYGPILQE</sequence>
<dbReference type="RefSeq" id="WP_036335302.1">
    <property type="nucleotide sequence ID" value="NZ_JPMX01000030.1"/>
</dbReference>
<feature type="signal peptide" evidence="2">
    <location>
        <begin position="1"/>
        <end position="20"/>
    </location>
</feature>
<proteinExistence type="inferred from homology"/>
<dbReference type="STRING" id="1522368.IN07_09155"/>
<dbReference type="CDD" id="cd07012">
    <property type="entry name" value="PBP2_Bug_TTT"/>
    <property type="match status" value="1"/>
</dbReference>
<organism evidence="3 4">
    <name type="scientific">Modestobacter caceresii</name>
    <dbReference type="NCBI Taxonomy" id="1522368"/>
    <lineage>
        <taxon>Bacteria</taxon>
        <taxon>Bacillati</taxon>
        <taxon>Actinomycetota</taxon>
        <taxon>Actinomycetes</taxon>
        <taxon>Geodermatophilales</taxon>
        <taxon>Geodermatophilaceae</taxon>
        <taxon>Modestobacter</taxon>
    </lineage>
</organism>
<reference evidence="3 4" key="1">
    <citation type="submission" date="2014-07" db="EMBL/GenBank/DDBJ databases">
        <title>Biosystematic studies on Modestobacter strains isolated from extreme hyper-arid desert soil and from historic building.</title>
        <authorList>
            <person name="Bukarasam K."/>
            <person name="Bull A."/>
            <person name="Girard G."/>
            <person name="van Wezel G."/>
            <person name="Goodfellow M."/>
        </authorList>
    </citation>
    <scope>NUCLEOTIDE SEQUENCE [LARGE SCALE GENOMIC DNA]</scope>
    <source>
        <strain evidence="3 4">KNN45-2b</strain>
    </source>
</reference>
<accession>A0A098Y831</accession>
<dbReference type="PANTHER" id="PTHR42928:SF5">
    <property type="entry name" value="BLR1237 PROTEIN"/>
    <property type="match status" value="1"/>
</dbReference>
<protein>
    <submittedName>
        <fullName evidence="3">Uncharacterized protein</fullName>
    </submittedName>
</protein>
<dbReference type="PANTHER" id="PTHR42928">
    <property type="entry name" value="TRICARBOXYLATE-BINDING PROTEIN"/>
    <property type="match status" value="1"/>
</dbReference>
<dbReference type="InterPro" id="IPR005064">
    <property type="entry name" value="BUG"/>
</dbReference>
<evidence type="ECO:0000256" key="2">
    <source>
        <dbReference type="SAM" id="SignalP"/>
    </source>
</evidence>
<keyword evidence="2" id="KW-0732">Signal</keyword>
<dbReference type="OrthoDB" id="8627412at2"/>
<dbReference type="Proteomes" id="UP000029713">
    <property type="component" value="Unassembled WGS sequence"/>
</dbReference>